<dbReference type="PANTHER" id="PTHR11014:SF63">
    <property type="entry name" value="METALLOPEPTIDASE, PUTATIVE (AFU_ORTHOLOGUE AFUA_6G09600)-RELATED"/>
    <property type="match status" value="1"/>
</dbReference>
<dbReference type="RefSeq" id="WP_087552213.1">
    <property type="nucleotide sequence ID" value="NZ_CP033133.1"/>
</dbReference>
<dbReference type="Gene3D" id="3.30.70.360">
    <property type="match status" value="1"/>
</dbReference>
<dbReference type="AlphaFoldDB" id="A0A3G2SYZ0"/>
<gene>
    <name evidence="5" type="ORF">CDG68_05110</name>
</gene>
<comment type="cofactor">
    <cofactor evidence="2">
        <name>Mn(2+)</name>
        <dbReference type="ChEBI" id="CHEBI:29035"/>
    </cofactor>
    <text evidence="2">The Mn(2+) ion enhances activity.</text>
</comment>
<feature type="chain" id="PRO_5018157128" evidence="3">
    <location>
        <begin position="23"/>
        <end position="446"/>
    </location>
</feature>
<keyword evidence="2" id="KW-0464">Manganese</keyword>
<dbReference type="InterPro" id="IPR011650">
    <property type="entry name" value="Peptidase_M20_dimer"/>
</dbReference>
<dbReference type="GO" id="GO:0019877">
    <property type="term" value="P:diaminopimelate biosynthetic process"/>
    <property type="evidence" value="ECO:0007669"/>
    <property type="project" value="UniProtKB-ARBA"/>
</dbReference>
<feature type="binding site" evidence="2">
    <location>
        <position position="407"/>
    </location>
    <ligand>
        <name>Mn(2+)</name>
        <dbReference type="ChEBI" id="CHEBI:29035"/>
        <label>2</label>
    </ligand>
</feature>
<evidence type="ECO:0000313" key="6">
    <source>
        <dbReference type="Proteomes" id="UP000279962"/>
    </source>
</evidence>
<feature type="binding site" evidence="2">
    <location>
        <position position="131"/>
    </location>
    <ligand>
        <name>Mn(2+)</name>
        <dbReference type="ChEBI" id="CHEBI:29035"/>
        <label>2</label>
    </ligand>
</feature>
<dbReference type="EMBL" id="CP033133">
    <property type="protein sequence ID" value="AYO53081.1"/>
    <property type="molecule type" value="Genomic_DNA"/>
</dbReference>
<keyword evidence="3" id="KW-0732">Signal</keyword>
<dbReference type="SUPFAM" id="SSF53187">
    <property type="entry name" value="Zn-dependent exopeptidases"/>
    <property type="match status" value="1"/>
</dbReference>
<dbReference type="GO" id="GO:0050118">
    <property type="term" value="F:N-acetyldiaminopimelate deacetylase activity"/>
    <property type="evidence" value="ECO:0007669"/>
    <property type="project" value="UniProtKB-ARBA"/>
</dbReference>
<dbReference type="FunFam" id="3.30.70.360:FF:000001">
    <property type="entry name" value="N-acetyldiaminopimelate deacetylase"/>
    <property type="match status" value="1"/>
</dbReference>
<dbReference type="Proteomes" id="UP000279962">
    <property type="component" value="Chromosome"/>
</dbReference>
<accession>A0A3G2SYZ0</accession>
<evidence type="ECO:0000313" key="5">
    <source>
        <dbReference type="EMBL" id="AYO53081.1"/>
    </source>
</evidence>
<dbReference type="InterPro" id="IPR002933">
    <property type="entry name" value="Peptidase_M20"/>
</dbReference>
<feature type="binding site" evidence="2">
    <location>
        <position position="204"/>
    </location>
    <ligand>
        <name>Mn(2+)</name>
        <dbReference type="ChEBI" id="CHEBI:29035"/>
        <label>2</label>
    </ligand>
</feature>
<feature type="binding site" evidence="2">
    <location>
        <position position="167"/>
    </location>
    <ligand>
        <name>Mn(2+)</name>
        <dbReference type="ChEBI" id="CHEBI:29035"/>
        <label>2</label>
    </ligand>
</feature>
<dbReference type="Gene3D" id="3.40.630.10">
    <property type="entry name" value="Zn peptidases"/>
    <property type="match status" value="1"/>
</dbReference>
<keyword evidence="2" id="KW-0479">Metal-binding</keyword>
<keyword evidence="1 5" id="KW-0378">Hydrolase</keyword>
<dbReference type="Pfam" id="PF01546">
    <property type="entry name" value="Peptidase_M20"/>
    <property type="match status" value="1"/>
</dbReference>
<evidence type="ECO:0000256" key="3">
    <source>
        <dbReference type="SAM" id="SignalP"/>
    </source>
</evidence>
<name>A0A3G2SYZ0_9GAMM</name>
<feature type="binding site" evidence="2">
    <location>
        <position position="133"/>
    </location>
    <ligand>
        <name>Mn(2+)</name>
        <dbReference type="ChEBI" id="CHEBI:29035"/>
        <label>2</label>
    </ligand>
</feature>
<dbReference type="SUPFAM" id="SSF55031">
    <property type="entry name" value="Bacterial exopeptidase dimerisation domain"/>
    <property type="match status" value="1"/>
</dbReference>
<feature type="domain" description="Peptidase M20 dimerisation" evidence="4">
    <location>
        <begin position="227"/>
        <end position="321"/>
    </location>
</feature>
<organism evidence="5 6">
    <name type="scientific">Acinetobacter wuhouensis</name>
    <dbReference type="NCBI Taxonomy" id="1879050"/>
    <lineage>
        <taxon>Bacteria</taxon>
        <taxon>Pseudomonadati</taxon>
        <taxon>Pseudomonadota</taxon>
        <taxon>Gammaproteobacteria</taxon>
        <taxon>Moraxellales</taxon>
        <taxon>Moraxellaceae</taxon>
        <taxon>Acinetobacter</taxon>
    </lineage>
</organism>
<reference evidence="5 6" key="1">
    <citation type="submission" date="2018-10" db="EMBL/GenBank/DDBJ databases">
        <title>The complete genome of Acinetobacter wuhouensis strain WCHAW010062.</title>
        <authorList>
            <person name="Hu Y."/>
            <person name="Long H."/>
            <person name="Feng Y."/>
            <person name="Zong Z."/>
        </authorList>
    </citation>
    <scope>NUCLEOTIDE SEQUENCE [LARGE SCALE GENOMIC DNA]</scope>
    <source>
        <strain evidence="5 6">WCHAW010062</strain>
    </source>
</reference>
<evidence type="ECO:0000256" key="1">
    <source>
        <dbReference type="ARBA" id="ARBA00022801"/>
    </source>
</evidence>
<dbReference type="PANTHER" id="PTHR11014">
    <property type="entry name" value="PEPTIDASE M20 FAMILY MEMBER"/>
    <property type="match status" value="1"/>
</dbReference>
<dbReference type="GO" id="GO:0046872">
    <property type="term" value="F:metal ion binding"/>
    <property type="evidence" value="ECO:0007669"/>
    <property type="project" value="UniProtKB-KW"/>
</dbReference>
<evidence type="ECO:0000256" key="2">
    <source>
        <dbReference type="PIRSR" id="PIRSR005962-1"/>
    </source>
</evidence>
<protein>
    <submittedName>
        <fullName evidence="5">Amidohydrolase</fullName>
    </submittedName>
</protein>
<dbReference type="InterPro" id="IPR017439">
    <property type="entry name" value="Amidohydrolase"/>
</dbReference>
<sequence length="446" mass="48027">MKRIQAALLATPLLILSQISSADWVKDAVIKTEPQTIQLRHQIHQHPELGNMEFNTSKLVQKELKSYGIEVKTGYAKTGVVGVLKGALPGPVMALRADMDALPVEEKTGLSFASKVKALYQGKQESVMHACGHDTHTAMLLSAAKVLAENKDKLAGTVVFVFQPAEEGAADIDNFTQGDQIGSRKMITDGAFKQNKPEVIFGIHVISGMPTGNLFYKSGAILNSADEFRIKLTGQQVHASMPWAGTDPIVTSAQVITNLQTLISRQSDLTKGMGVVSVGQISGGTVSNVIPEEVSMAGTIRTNNEAIRQNILKKLPEMVKFTALANNVKANVDISSYAPVTTNDKTLTELTAPALETAVGKSQLHLLDNNASPSEDFAYYGKLMPSLFVFLGATPADQDMAKAAPNHSSEFVVDDATLKTGVETHVRFILNYPSIAKQVQASWKAQ</sequence>
<feature type="signal peptide" evidence="3">
    <location>
        <begin position="1"/>
        <end position="22"/>
    </location>
</feature>
<evidence type="ECO:0000259" key="4">
    <source>
        <dbReference type="Pfam" id="PF07687"/>
    </source>
</evidence>
<dbReference type="InterPro" id="IPR036264">
    <property type="entry name" value="Bact_exopeptidase_dim_dom"/>
</dbReference>
<proteinExistence type="predicted"/>
<dbReference type="Pfam" id="PF07687">
    <property type="entry name" value="M20_dimer"/>
    <property type="match status" value="1"/>
</dbReference>
<dbReference type="NCBIfam" id="TIGR01891">
    <property type="entry name" value="amidohydrolases"/>
    <property type="match status" value="1"/>
</dbReference>
<dbReference type="PIRSF" id="PIRSF005962">
    <property type="entry name" value="Pept_M20D_amidohydro"/>
    <property type="match status" value="1"/>
</dbReference>